<feature type="compositionally biased region" description="Acidic residues" evidence="9">
    <location>
        <begin position="178"/>
        <end position="190"/>
    </location>
</feature>
<comment type="similarity">
    <text evidence="1">Belongs to the DNA mismatch repair MutS family. MSH3 subfamily.</text>
</comment>
<evidence type="ECO:0000256" key="9">
    <source>
        <dbReference type="SAM" id="MobiDB-lite"/>
    </source>
</evidence>
<reference evidence="11 12" key="1">
    <citation type="journal article" date="2018" name="Cell">
        <title>The Chara Genome: Secondary Complexity and Implications for Plant Terrestrialization.</title>
        <authorList>
            <person name="Nishiyama T."/>
            <person name="Sakayama H."/>
            <person name="Vries J.D."/>
            <person name="Buschmann H."/>
            <person name="Saint-Marcoux D."/>
            <person name="Ullrich K.K."/>
            <person name="Haas F.B."/>
            <person name="Vanderstraeten L."/>
            <person name="Becker D."/>
            <person name="Lang D."/>
            <person name="Vosolsobe S."/>
            <person name="Rombauts S."/>
            <person name="Wilhelmsson P.K.I."/>
            <person name="Janitza P."/>
            <person name="Kern R."/>
            <person name="Heyl A."/>
            <person name="Rumpler F."/>
            <person name="Villalobos L.I.A.C."/>
            <person name="Clay J.M."/>
            <person name="Skokan R."/>
            <person name="Toyoda A."/>
            <person name="Suzuki Y."/>
            <person name="Kagoshima H."/>
            <person name="Schijlen E."/>
            <person name="Tajeshwar N."/>
            <person name="Catarino B."/>
            <person name="Hetherington A.J."/>
            <person name="Saltykova A."/>
            <person name="Bonnot C."/>
            <person name="Breuninger H."/>
            <person name="Symeonidi A."/>
            <person name="Radhakrishnan G.V."/>
            <person name="Van Nieuwerburgh F."/>
            <person name="Deforce D."/>
            <person name="Chang C."/>
            <person name="Karol K.G."/>
            <person name="Hedrich R."/>
            <person name="Ulvskov P."/>
            <person name="Glockner G."/>
            <person name="Delwiche C.F."/>
            <person name="Petrasek J."/>
            <person name="Van de Peer Y."/>
            <person name="Friml J."/>
            <person name="Beilby M."/>
            <person name="Dolan L."/>
            <person name="Kohara Y."/>
            <person name="Sugano S."/>
            <person name="Fujiyama A."/>
            <person name="Delaux P.-M."/>
            <person name="Quint M."/>
            <person name="TheiBen G."/>
            <person name="Hagemann M."/>
            <person name="Harholt J."/>
            <person name="Dunand C."/>
            <person name="Zachgo S."/>
            <person name="Langdale J."/>
            <person name="Maumus F."/>
            <person name="Straeten D.V.D."/>
            <person name="Gould S.B."/>
            <person name="Rensing S.A."/>
        </authorList>
    </citation>
    <scope>NUCLEOTIDE SEQUENCE [LARGE SCALE GENOMIC DNA]</scope>
    <source>
        <strain evidence="11 12">S276</strain>
    </source>
</reference>
<evidence type="ECO:0000256" key="7">
    <source>
        <dbReference type="ARBA" id="ARBA00023204"/>
    </source>
</evidence>
<feature type="compositionally biased region" description="Low complexity" evidence="9">
    <location>
        <begin position="14"/>
        <end position="25"/>
    </location>
</feature>
<keyword evidence="6" id="KW-0238">DNA-binding</keyword>
<evidence type="ECO:0000256" key="1">
    <source>
        <dbReference type="ARBA" id="ARBA00007094"/>
    </source>
</evidence>
<dbReference type="GO" id="GO:0005634">
    <property type="term" value="C:nucleus"/>
    <property type="evidence" value="ECO:0007669"/>
    <property type="project" value="TreeGrafter"/>
</dbReference>
<dbReference type="AlphaFoldDB" id="A0A388JNR2"/>
<dbReference type="EMBL" id="BFEA01000004">
    <property type="protein sequence ID" value="GBG59427.1"/>
    <property type="molecule type" value="Genomic_DNA"/>
</dbReference>
<dbReference type="Gene3D" id="3.40.1170.10">
    <property type="entry name" value="DNA repair protein MutS, domain I"/>
    <property type="match status" value="1"/>
</dbReference>
<feature type="region of interest" description="Disordered" evidence="9">
    <location>
        <begin position="307"/>
        <end position="340"/>
    </location>
</feature>
<dbReference type="GO" id="GO:0005524">
    <property type="term" value="F:ATP binding"/>
    <property type="evidence" value="ECO:0007669"/>
    <property type="project" value="UniProtKB-KW"/>
</dbReference>
<dbReference type="GO" id="GO:0006312">
    <property type="term" value="P:mitotic recombination"/>
    <property type="evidence" value="ECO:0007669"/>
    <property type="project" value="TreeGrafter"/>
</dbReference>
<dbReference type="PANTHER" id="PTHR11361:SF122">
    <property type="entry name" value="DNA MISMATCH REPAIR PROTEIN MSH3"/>
    <property type="match status" value="1"/>
</dbReference>
<feature type="region of interest" description="Disordered" evidence="9">
    <location>
        <begin position="381"/>
        <end position="435"/>
    </location>
</feature>
<evidence type="ECO:0000256" key="4">
    <source>
        <dbReference type="ARBA" id="ARBA00022763"/>
    </source>
</evidence>
<dbReference type="InterPro" id="IPR045076">
    <property type="entry name" value="MutS"/>
</dbReference>
<dbReference type="InterPro" id="IPR007695">
    <property type="entry name" value="DNA_mismatch_repair_MutS-lik_N"/>
</dbReference>
<dbReference type="FunFam" id="3.40.1170.10:FF:000004">
    <property type="entry name" value="DNA mismatch repair protein"/>
    <property type="match status" value="1"/>
</dbReference>
<dbReference type="GO" id="GO:0006298">
    <property type="term" value="P:mismatch repair"/>
    <property type="evidence" value="ECO:0007669"/>
    <property type="project" value="InterPro"/>
</dbReference>
<dbReference type="GO" id="GO:0140664">
    <property type="term" value="F:ATP-dependent DNA damage sensor activity"/>
    <property type="evidence" value="ECO:0007669"/>
    <property type="project" value="InterPro"/>
</dbReference>
<protein>
    <recommendedName>
        <fullName evidence="2 8">DNA mismatch repair protein MSH3</fullName>
    </recommendedName>
    <alternativeName>
        <fullName evidence="2 8">DNA mismatch repair protein MSH3</fullName>
    </alternativeName>
</protein>
<dbReference type="InterPro" id="IPR036678">
    <property type="entry name" value="MutS_con_dom_sf"/>
</dbReference>
<dbReference type="InterPro" id="IPR016151">
    <property type="entry name" value="DNA_mismatch_repair_MutS_N"/>
</dbReference>
<feature type="compositionally biased region" description="Low complexity" evidence="9">
    <location>
        <begin position="323"/>
        <end position="333"/>
    </location>
</feature>
<dbReference type="STRING" id="69332.A0A388JNR2"/>
<feature type="compositionally biased region" description="Gly residues" evidence="9">
    <location>
        <begin position="419"/>
        <end position="434"/>
    </location>
</feature>
<dbReference type="Gene3D" id="3.30.420.110">
    <property type="entry name" value="MutS, connector domain"/>
    <property type="match status" value="1"/>
</dbReference>
<comment type="caution">
    <text evidence="11">The sequence shown here is derived from an EMBL/GenBank/DDBJ whole genome shotgun (WGS) entry which is preliminary data.</text>
</comment>
<keyword evidence="5" id="KW-0067">ATP-binding</keyword>
<organism evidence="11 12">
    <name type="scientific">Chara braunii</name>
    <name type="common">Braun's stonewort</name>
    <dbReference type="NCBI Taxonomy" id="69332"/>
    <lineage>
        <taxon>Eukaryota</taxon>
        <taxon>Viridiplantae</taxon>
        <taxon>Streptophyta</taxon>
        <taxon>Charophyceae</taxon>
        <taxon>Charales</taxon>
        <taxon>Characeae</taxon>
        <taxon>Chara</taxon>
    </lineage>
</organism>
<dbReference type="PANTHER" id="PTHR11361">
    <property type="entry name" value="DNA MISMATCH REPAIR PROTEIN MUTS FAMILY MEMBER"/>
    <property type="match status" value="1"/>
</dbReference>
<evidence type="ECO:0000313" key="12">
    <source>
        <dbReference type="Proteomes" id="UP000265515"/>
    </source>
</evidence>
<dbReference type="GO" id="GO:0030983">
    <property type="term" value="F:mismatched DNA binding"/>
    <property type="evidence" value="ECO:0007669"/>
    <property type="project" value="InterPro"/>
</dbReference>
<keyword evidence="12" id="KW-1185">Reference proteome</keyword>
<feature type="region of interest" description="Disordered" evidence="9">
    <location>
        <begin position="258"/>
        <end position="293"/>
    </location>
</feature>
<dbReference type="Pfam" id="PF01624">
    <property type="entry name" value="MutS_I"/>
    <property type="match status" value="1"/>
</dbReference>
<evidence type="ECO:0000256" key="2">
    <source>
        <dbReference type="ARBA" id="ARBA00022151"/>
    </source>
</evidence>
<evidence type="ECO:0000256" key="5">
    <source>
        <dbReference type="ARBA" id="ARBA00022840"/>
    </source>
</evidence>
<sequence>MKKGQQRVLSHFFAPKPKAAVTATPGEGGRSTSESTAVPKLAGKLTGGTFRSWGVDAGGLPVGGSRAAGGYSGGRGEVEQCARNAEGSSVDVVMEGGVEEGGVFDSGGGQLRAHGRHGKAGVNRDPGPTLEKRRVAPASQEELSRLGGGGRGRGNQKGRRRGAGGASAAAAMRKGEEGISEDEEDGDAEGGEAAWSGRKAEAGRRSGEDVREAKRRRLADAGARKARSAIKIGAGGGKAGGSGKGGVAEDMQRLARRGFSCSSPGEPGIEPSTVGGSRETMNGKDEGIGGSSSTFEECMGIGRGPIPCTEGAPRLPNVPPPSSSTSSPHLSPSRGEGGRSLHVKACGDGGENGCTRGGSVGDICGGKDAAVLQETPVNRMIVGEGGKGGARDRSMDRKASKEDVMEVERRVSSSDWRAYGGGGGGGGRGGGGHSGKLASKLMEMENMENAAKMGDRGGRTQNGIGAPKYTPLEQQVLELRSQYPDVLLMVEVGYKYRFFGEDAETAARVLGIYSHVDHNFVTASIPTFRLHVHVRRLVEAGYKVGVVRQTETAAIKAHGANKGGPFSRQLSALYTRATLEAAADLGGGGAAACDDREGKGRLSSYLMCVVERGDGSLPEGGSGGGPRSKRREGRDEAVGDGGFAEEGERKRSSSASRCTAEVAVFAVETATGDVMYGQFSDGVLREKLESCLLTCSPSELLLGTPLSSPTEKCSILADGFNLWSTFSILTNEICAMDLSAAS</sequence>
<dbReference type="Gramene" id="GBG59427">
    <property type="protein sequence ID" value="GBG59427"/>
    <property type="gene ID" value="CBR_g38452"/>
</dbReference>
<keyword evidence="3" id="KW-0547">Nucleotide-binding</keyword>
<feature type="domain" description="DNA mismatch repair protein MutS-like N-terminal" evidence="10">
    <location>
        <begin position="470"/>
        <end position="580"/>
    </location>
</feature>
<feature type="compositionally biased region" description="Basic and acidic residues" evidence="9">
    <location>
        <begin position="389"/>
        <end position="412"/>
    </location>
</feature>
<evidence type="ECO:0000256" key="6">
    <source>
        <dbReference type="ARBA" id="ARBA00023125"/>
    </source>
</evidence>
<feature type="region of interest" description="Disordered" evidence="9">
    <location>
        <begin position="103"/>
        <end position="227"/>
    </location>
</feature>
<evidence type="ECO:0000259" key="10">
    <source>
        <dbReference type="Pfam" id="PF01624"/>
    </source>
</evidence>
<feature type="region of interest" description="Disordered" evidence="9">
    <location>
        <begin position="1"/>
        <end position="38"/>
    </location>
</feature>
<name>A0A388JNR2_CHABU</name>
<dbReference type="Proteomes" id="UP000265515">
    <property type="component" value="Unassembled WGS sequence"/>
</dbReference>
<accession>A0A388JNR2</accession>
<evidence type="ECO:0000256" key="3">
    <source>
        <dbReference type="ARBA" id="ARBA00022741"/>
    </source>
</evidence>
<dbReference type="SUPFAM" id="SSF55271">
    <property type="entry name" value="DNA repair protein MutS, domain I"/>
    <property type="match status" value="1"/>
</dbReference>
<keyword evidence="7" id="KW-0234">DNA repair</keyword>
<feature type="region of interest" description="Disordered" evidence="9">
    <location>
        <begin position="616"/>
        <end position="652"/>
    </location>
</feature>
<evidence type="ECO:0000256" key="8">
    <source>
        <dbReference type="ARBA" id="ARBA00073774"/>
    </source>
</evidence>
<evidence type="ECO:0000313" key="11">
    <source>
        <dbReference type="EMBL" id="GBG59427.1"/>
    </source>
</evidence>
<feature type="compositionally biased region" description="Basic and acidic residues" evidence="9">
    <location>
        <begin position="198"/>
        <end position="223"/>
    </location>
</feature>
<dbReference type="OrthoDB" id="1712679at2759"/>
<gene>
    <name evidence="11" type="ORF">CBR_g38452</name>
</gene>
<proteinExistence type="inferred from homology"/>
<keyword evidence="4" id="KW-0227">DNA damage</keyword>